<protein>
    <submittedName>
        <fullName evidence="1">Uncharacterized protein</fullName>
    </submittedName>
</protein>
<dbReference type="Proteomes" id="UP001044222">
    <property type="component" value="Unassembled WGS sequence"/>
</dbReference>
<proteinExistence type="predicted"/>
<organism evidence="1 2">
    <name type="scientific">Anguilla anguilla</name>
    <name type="common">European freshwater eel</name>
    <name type="synonym">Muraena anguilla</name>
    <dbReference type="NCBI Taxonomy" id="7936"/>
    <lineage>
        <taxon>Eukaryota</taxon>
        <taxon>Metazoa</taxon>
        <taxon>Chordata</taxon>
        <taxon>Craniata</taxon>
        <taxon>Vertebrata</taxon>
        <taxon>Euteleostomi</taxon>
        <taxon>Actinopterygii</taxon>
        <taxon>Neopterygii</taxon>
        <taxon>Teleostei</taxon>
        <taxon>Anguilliformes</taxon>
        <taxon>Anguillidae</taxon>
        <taxon>Anguilla</taxon>
    </lineage>
</organism>
<accession>A0A9D3MGW0</accession>
<name>A0A9D3MGW0_ANGAN</name>
<dbReference type="PANTHER" id="PTHR31025:SF30">
    <property type="entry name" value="SI:DKEY-15H8.17"/>
    <property type="match status" value="1"/>
</dbReference>
<evidence type="ECO:0000313" key="1">
    <source>
        <dbReference type="EMBL" id="KAG5848675.1"/>
    </source>
</evidence>
<sequence>MLTRESYRRANLHINEQAVLSMVDETAVAPYVTQLLMAYFKKKSDALLIQADVSATPADIERTLSLPDSPRLIVLGNTLMTAEKWMLSIEGQVVCKAQSSSATFVSGMAAVFASFYNFNLQYQEETVCMLEFIQRTFLGINPEGGSKARYGKVIKSWRILSGTQCKNMTAVMRIFFLVEFTVPGLESVCFQPRAEPFYGSWVFQKVFLFFR</sequence>
<comment type="caution">
    <text evidence="1">The sequence shown here is derived from an EMBL/GenBank/DDBJ whole genome shotgun (WGS) entry which is preliminary data.</text>
</comment>
<dbReference type="EMBL" id="JAFIRN010000005">
    <property type="protein sequence ID" value="KAG5848675.1"/>
    <property type="molecule type" value="Genomic_DNA"/>
</dbReference>
<evidence type="ECO:0000313" key="2">
    <source>
        <dbReference type="Proteomes" id="UP001044222"/>
    </source>
</evidence>
<reference evidence="1" key="1">
    <citation type="submission" date="2021-01" db="EMBL/GenBank/DDBJ databases">
        <title>A chromosome-scale assembly of European eel, Anguilla anguilla.</title>
        <authorList>
            <person name="Henkel C."/>
            <person name="Jong-Raadsen S.A."/>
            <person name="Dufour S."/>
            <person name="Weltzien F.-A."/>
            <person name="Palstra A.P."/>
            <person name="Pelster B."/>
            <person name="Spaink H.P."/>
            <person name="Van Den Thillart G.E."/>
            <person name="Jansen H."/>
            <person name="Zahm M."/>
            <person name="Klopp C."/>
            <person name="Cedric C."/>
            <person name="Louis A."/>
            <person name="Berthelot C."/>
            <person name="Parey E."/>
            <person name="Roest Crollius H."/>
            <person name="Montfort J."/>
            <person name="Robinson-Rechavi M."/>
            <person name="Bucao C."/>
            <person name="Bouchez O."/>
            <person name="Gislard M."/>
            <person name="Lluch J."/>
            <person name="Milhes M."/>
            <person name="Lampietro C."/>
            <person name="Lopez Roques C."/>
            <person name="Donnadieu C."/>
            <person name="Braasch I."/>
            <person name="Desvignes T."/>
            <person name="Postlethwait J."/>
            <person name="Bobe J."/>
            <person name="Guiguen Y."/>
            <person name="Dirks R."/>
        </authorList>
    </citation>
    <scope>NUCLEOTIDE SEQUENCE</scope>
    <source>
        <strain evidence="1">Tag_6206</strain>
        <tissue evidence="1">Liver</tissue>
    </source>
</reference>
<dbReference type="AlphaFoldDB" id="A0A9D3MGW0"/>
<gene>
    <name evidence="1" type="ORF">ANANG_G00101340</name>
</gene>
<keyword evidence="2" id="KW-1185">Reference proteome</keyword>
<dbReference type="PANTHER" id="PTHR31025">
    <property type="entry name" value="SI:CH211-196P9.1-RELATED"/>
    <property type="match status" value="1"/>
</dbReference>